<gene>
    <name evidence="2" type="ORF">K0T92_07935</name>
</gene>
<evidence type="ECO:0000256" key="1">
    <source>
        <dbReference type="SAM" id="Coils"/>
    </source>
</evidence>
<sequence>MSKQKRSLGGYRPQEVQRYLELLRLELTIIKDQLASEQAKFEERLAARLKNNEQIRAELQDALAQERRIIEDAEPEAPNPS</sequence>
<proteinExistence type="predicted"/>
<comment type="caution">
    <text evidence="2">The sequence shown here is derived from an EMBL/GenBank/DDBJ whole genome shotgun (WGS) entry which is preliminary data.</text>
</comment>
<accession>A0ABS7D541</accession>
<feature type="coiled-coil region" evidence="1">
    <location>
        <begin position="20"/>
        <end position="72"/>
    </location>
</feature>
<evidence type="ECO:0000313" key="3">
    <source>
        <dbReference type="Proteomes" id="UP000812277"/>
    </source>
</evidence>
<evidence type="ECO:0000313" key="2">
    <source>
        <dbReference type="EMBL" id="MBW7474672.1"/>
    </source>
</evidence>
<dbReference type="RefSeq" id="WP_219871923.1">
    <property type="nucleotide sequence ID" value="NZ_JAHZIJ010000004.1"/>
</dbReference>
<keyword evidence="3" id="KW-1185">Reference proteome</keyword>
<evidence type="ECO:0008006" key="4">
    <source>
        <dbReference type="Google" id="ProtNLM"/>
    </source>
</evidence>
<dbReference type="EMBL" id="JAHZIJ010000004">
    <property type="protein sequence ID" value="MBW7474672.1"/>
    <property type="molecule type" value="Genomic_DNA"/>
</dbReference>
<reference evidence="2 3" key="1">
    <citation type="submission" date="2021-07" db="EMBL/GenBank/DDBJ databases">
        <title>Paenibacillus radiodurans sp. nov., isolated from the southeastern edge of Tengger Desert.</title>
        <authorList>
            <person name="Zhang G."/>
        </authorList>
    </citation>
    <scope>NUCLEOTIDE SEQUENCE [LARGE SCALE GENOMIC DNA]</scope>
    <source>
        <strain evidence="2 3">DT7-4</strain>
    </source>
</reference>
<keyword evidence="1" id="KW-0175">Coiled coil</keyword>
<protein>
    <recommendedName>
        <fullName evidence="4">DivIVA domain-containing protein</fullName>
    </recommendedName>
</protein>
<organism evidence="2 3">
    <name type="scientific">Paenibacillus oenotherae</name>
    <dbReference type="NCBI Taxonomy" id="1435645"/>
    <lineage>
        <taxon>Bacteria</taxon>
        <taxon>Bacillati</taxon>
        <taxon>Bacillota</taxon>
        <taxon>Bacilli</taxon>
        <taxon>Bacillales</taxon>
        <taxon>Paenibacillaceae</taxon>
        <taxon>Paenibacillus</taxon>
    </lineage>
</organism>
<dbReference type="Proteomes" id="UP000812277">
    <property type="component" value="Unassembled WGS sequence"/>
</dbReference>
<name>A0ABS7D541_9BACL</name>